<dbReference type="Proteomes" id="UP000251197">
    <property type="component" value="Unassembled WGS sequence"/>
</dbReference>
<dbReference type="GO" id="GO:0005886">
    <property type="term" value="C:plasma membrane"/>
    <property type="evidence" value="ECO:0007669"/>
    <property type="project" value="UniProtKB-SubCell"/>
</dbReference>
<keyword evidence="6 8" id="KW-1133">Transmembrane helix</keyword>
<proteinExistence type="inferred from homology"/>
<dbReference type="AlphaFoldDB" id="A0A2X2TEF1"/>
<evidence type="ECO:0000256" key="6">
    <source>
        <dbReference type="ARBA" id="ARBA00022989"/>
    </source>
</evidence>
<evidence type="ECO:0000313" key="10">
    <source>
        <dbReference type="Proteomes" id="UP000251197"/>
    </source>
</evidence>
<reference evidence="9 10" key="1">
    <citation type="submission" date="2018-06" db="EMBL/GenBank/DDBJ databases">
        <authorList>
            <consortium name="Pathogen Informatics"/>
            <person name="Doyle S."/>
        </authorList>
    </citation>
    <scope>NUCLEOTIDE SEQUENCE [LARGE SCALE GENOMIC DNA]</scope>
    <source>
        <strain evidence="9 10">NCTC12120</strain>
    </source>
</reference>
<protein>
    <submittedName>
        <fullName evidence="9">Intracellular growth attenuator protein igaA</fullName>
    </submittedName>
</protein>
<evidence type="ECO:0000256" key="3">
    <source>
        <dbReference type="ARBA" id="ARBA00022475"/>
    </source>
</evidence>
<keyword evidence="7 8" id="KW-0472">Membrane</keyword>
<keyword evidence="3" id="KW-1003">Cell membrane</keyword>
<sequence length="162" mass="18056">MTLINGVIILILLKYICRRFWEQYITNDNDVELIRTSSIPLVISLNGNTLQNDTLDTQQYALEGYSGTQASIRGEESEQIELLNIRQETQEEYSLSRPDGVREAALICIAFIMLFLSLVTPPVFLPWLIGGAVLLIAAGLWGPVCPSCKNSLARNPLPARHP</sequence>
<evidence type="ECO:0000256" key="2">
    <source>
        <dbReference type="ARBA" id="ARBA00009494"/>
    </source>
</evidence>
<gene>
    <name evidence="9" type="primary">igaA_2</name>
    <name evidence="9" type="ORF">NCTC12120_02903</name>
</gene>
<dbReference type="InterPro" id="IPR010771">
    <property type="entry name" value="IgaA"/>
</dbReference>
<evidence type="ECO:0000256" key="7">
    <source>
        <dbReference type="ARBA" id="ARBA00023136"/>
    </source>
</evidence>
<accession>A0A2X2TEF1</accession>
<evidence type="ECO:0000256" key="4">
    <source>
        <dbReference type="ARBA" id="ARBA00022519"/>
    </source>
</evidence>
<dbReference type="STRING" id="158822.LH23_03790"/>
<evidence type="ECO:0000256" key="1">
    <source>
        <dbReference type="ARBA" id="ARBA00004429"/>
    </source>
</evidence>
<evidence type="ECO:0000313" key="9">
    <source>
        <dbReference type="EMBL" id="SQA99003.1"/>
    </source>
</evidence>
<feature type="transmembrane region" description="Helical" evidence="8">
    <location>
        <begin position="124"/>
        <end position="144"/>
    </location>
</feature>
<keyword evidence="5 8" id="KW-0812">Transmembrane</keyword>
<name>A0A2X2TEF1_9ENTR</name>
<keyword evidence="4" id="KW-0997">Cell inner membrane</keyword>
<evidence type="ECO:0000256" key="8">
    <source>
        <dbReference type="SAM" id="Phobius"/>
    </source>
</evidence>
<comment type="subcellular location">
    <subcellularLocation>
        <location evidence="1">Cell inner membrane</location>
        <topology evidence="1">Multi-pass membrane protein</topology>
    </subcellularLocation>
</comment>
<organism evidence="9 10">
    <name type="scientific">Cedecea neteri</name>
    <dbReference type="NCBI Taxonomy" id="158822"/>
    <lineage>
        <taxon>Bacteria</taxon>
        <taxon>Pseudomonadati</taxon>
        <taxon>Pseudomonadota</taxon>
        <taxon>Gammaproteobacteria</taxon>
        <taxon>Enterobacterales</taxon>
        <taxon>Enterobacteriaceae</taxon>
        <taxon>Cedecea</taxon>
    </lineage>
</organism>
<comment type="similarity">
    <text evidence="2">Belongs to the IgaA family.</text>
</comment>
<dbReference type="Pfam" id="PF07095">
    <property type="entry name" value="IgaA"/>
    <property type="match status" value="1"/>
</dbReference>
<dbReference type="EMBL" id="UAVU01000003">
    <property type="protein sequence ID" value="SQA99003.1"/>
    <property type="molecule type" value="Genomic_DNA"/>
</dbReference>
<evidence type="ECO:0000256" key="5">
    <source>
        <dbReference type="ARBA" id="ARBA00022692"/>
    </source>
</evidence>